<comment type="subcellular location">
    <subcellularLocation>
        <location evidence="1 7">Cell membrane</location>
        <topology evidence="1 7">Multi-pass membrane protein</topology>
    </subcellularLocation>
</comment>
<name>A0ABW6ZB50_9HYPH</name>
<dbReference type="PROSITE" id="PS50928">
    <property type="entry name" value="ABC_TM1"/>
    <property type="match status" value="1"/>
</dbReference>
<evidence type="ECO:0000256" key="8">
    <source>
        <dbReference type="SAM" id="MobiDB-lite"/>
    </source>
</evidence>
<evidence type="ECO:0000313" key="11">
    <source>
        <dbReference type="Proteomes" id="UP001604043"/>
    </source>
</evidence>
<comment type="similarity">
    <text evidence="7">Belongs to the binding-protein-dependent transport system permease family.</text>
</comment>
<comment type="caution">
    <text evidence="10">The sequence shown here is derived from an EMBL/GenBank/DDBJ whole genome shotgun (WGS) entry which is preliminary data.</text>
</comment>
<proteinExistence type="inferred from homology"/>
<feature type="domain" description="ABC transmembrane type-1" evidence="9">
    <location>
        <begin position="81"/>
        <end position="261"/>
    </location>
</feature>
<feature type="transmembrane region" description="Helical" evidence="7">
    <location>
        <begin position="25"/>
        <end position="46"/>
    </location>
</feature>
<keyword evidence="5 7" id="KW-1133">Transmembrane helix</keyword>
<keyword evidence="4 7" id="KW-0812">Transmembrane</keyword>
<dbReference type="CDD" id="cd06261">
    <property type="entry name" value="TM_PBP2"/>
    <property type="match status" value="1"/>
</dbReference>
<dbReference type="PANTHER" id="PTHR30151:SF20">
    <property type="entry name" value="ABC TRANSPORTER PERMEASE PROTEIN HI_0355-RELATED"/>
    <property type="match status" value="1"/>
</dbReference>
<accession>A0ABW6ZB50</accession>
<dbReference type="Pfam" id="PF00528">
    <property type="entry name" value="BPD_transp_1"/>
    <property type="match status" value="1"/>
</dbReference>
<feature type="transmembrane region" description="Helical" evidence="7">
    <location>
        <begin position="242"/>
        <end position="261"/>
    </location>
</feature>
<keyword evidence="2 7" id="KW-0813">Transport</keyword>
<evidence type="ECO:0000313" key="10">
    <source>
        <dbReference type="EMBL" id="MFG1251007.1"/>
    </source>
</evidence>
<feature type="transmembrane region" description="Helical" evidence="7">
    <location>
        <begin position="199"/>
        <end position="222"/>
    </location>
</feature>
<dbReference type="Proteomes" id="UP001604043">
    <property type="component" value="Unassembled WGS sequence"/>
</dbReference>
<evidence type="ECO:0000259" key="9">
    <source>
        <dbReference type="PROSITE" id="PS50928"/>
    </source>
</evidence>
<evidence type="ECO:0000256" key="6">
    <source>
        <dbReference type="ARBA" id="ARBA00023136"/>
    </source>
</evidence>
<dbReference type="PANTHER" id="PTHR30151">
    <property type="entry name" value="ALKANE SULFONATE ABC TRANSPORTER-RELATED, MEMBRANE SUBUNIT"/>
    <property type="match status" value="1"/>
</dbReference>
<feature type="compositionally biased region" description="Polar residues" evidence="8">
    <location>
        <begin position="1"/>
        <end position="14"/>
    </location>
</feature>
<evidence type="ECO:0000256" key="2">
    <source>
        <dbReference type="ARBA" id="ARBA00022448"/>
    </source>
</evidence>
<evidence type="ECO:0000256" key="3">
    <source>
        <dbReference type="ARBA" id="ARBA00022475"/>
    </source>
</evidence>
<dbReference type="Gene3D" id="1.10.3720.10">
    <property type="entry name" value="MetI-like"/>
    <property type="match status" value="1"/>
</dbReference>
<keyword evidence="11" id="KW-1185">Reference proteome</keyword>
<evidence type="ECO:0000256" key="5">
    <source>
        <dbReference type="ARBA" id="ARBA00022989"/>
    </source>
</evidence>
<protein>
    <submittedName>
        <fullName evidence="10">ABC transporter permease</fullName>
    </submittedName>
</protein>
<organism evidence="10 11">
    <name type="scientific">Xanthobacter aminoxidans</name>
    <dbReference type="NCBI Taxonomy" id="186280"/>
    <lineage>
        <taxon>Bacteria</taxon>
        <taxon>Pseudomonadati</taxon>
        <taxon>Pseudomonadota</taxon>
        <taxon>Alphaproteobacteria</taxon>
        <taxon>Hyphomicrobiales</taxon>
        <taxon>Xanthobacteraceae</taxon>
        <taxon>Xanthobacter</taxon>
    </lineage>
</organism>
<feature type="transmembrane region" description="Helical" evidence="7">
    <location>
        <begin position="83"/>
        <end position="107"/>
    </location>
</feature>
<dbReference type="SUPFAM" id="SSF161098">
    <property type="entry name" value="MetI-like"/>
    <property type="match status" value="1"/>
</dbReference>
<dbReference type="EMBL" id="JBAFUR010000001">
    <property type="protein sequence ID" value="MFG1251007.1"/>
    <property type="molecule type" value="Genomic_DNA"/>
</dbReference>
<dbReference type="RefSeq" id="WP_394006630.1">
    <property type="nucleotide sequence ID" value="NZ_JBAFUR010000001.1"/>
</dbReference>
<evidence type="ECO:0000256" key="4">
    <source>
        <dbReference type="ARBA" id="ARBA00022692"/>
    </source>
</evidence>
<dbReference type="InterPro" id="IPR000515">
    <property type="entry name" value="MetI-like"/>
</dbReference>
<feature type="region of interest" description="Disordered" evidence="8">
    <location>
        <begin position="1"/>
        <end position="22"/>
    </location>
</feature>
<keyword evidence="6 7" id="KW-0472">Membrane</keyword>
<dbReference type="InterPro" id="IPR035906">
    <property type="entry name" value="MetI-like_sf"/>
</dbReference>
<reference evidence="10 11" key="1">
    <citation type="submission" date="2024-02" db="EMBL/GenBank/DDBJ databases">
        <title>Expansion and revision of Xanthobacter and proposal of Roseixanthobacter gen. nov.</title>
        <authorList>
            <person name="Soltysiak M.P.M."/>
            <person name="Jalihal A."/>
            <person name="Ory A."/>
            <person name="Chrisophersen C."/>
            <person name="Lee A.D."/>
            <person name="Boulton J."/>
            <person name="Springer M."/>
        </authorList>
    </citation>
    <scope>NUCLEOTIDE SEQUENCE [LARGE SCALE GENOMIC DNA]</scope>
    <source>
        <strain evidence="10 11">CB5</strain>
    </source>
</reference>
<feature type="transmembrane region" description="Helical" evidence="7">
    <location>
        <begin position="147"/>
        <end position="166"/>
    </location>
</feature>
<sequence>MSGSGNSATQNGATETLDPPMPQRLPTSLVEVGMVVGLLIAVLVLWEAAVYVFKPAPIILPAPSVIWQEFLLSPGYFLQMSAFTLYTTLAGFGLAVVLGLALAVGIVHSKFIERTVYTLLVALNSVPKVALAPLFVIWMGTGVEPKIAIALMLALFSVVIDAVLGLRSVDPDMVNLARASRASSFAILRKIRFPNALPSIFAGLKVAISFALVGAIVGEFVAGSEGLGFAILTAQGQFDTPRVFVCLMLLGLLGTALFFVVEACERLLLPWHVSQRGGGGSGH</sequence>
<gene>
    <name evidence="10" type="ORF">V5F30_02245</name>
</gene>
<evidence type="ECO:0000256" key="7">
    <source>
        <dbReference type="RuleBase" id="RU363032"/>
    </source>
</evidence>
<keyword evidence="3" id="KW-1003">Cell membrane</keyword>
<feature type="transmembrane region" description="Helical" evidence="7">
    <location>
        <begin position="119"/>
        <end position="141"/>
    </location>
</feature>
<evidence type="ECO:0000256" key="1">
    <source>
        <dbReference type="ARBA" id="ARBA00004651"/>
    </source>
</evidence>